<protein>
    <recommendedName>
        <fullName evidence="3">Flagellin</fullName>
    </recommendedName>
</protein>
<accession>A0ABV7KAB9</accession>
<dbReference type="Gene3D" id="1.20.1330.10">
    <property type="entry name" value="f41 fragment of flagellin, N-terminal domain"/>
    <property type="match status" value="1"/>
</dbReference>
<dbReference type="NCBIfam" id="NF004669">
    <property type="entry name" value="PRK06008.1"/>
    <property type="match status" value="1"/>
</dbReference>
<dbReference type="Pfam" id="PF00669">
    <property type="entry name" value="Flagellin_N"/>
    <property type="match status" value="1"/>
</dbReference>
<evidence type="ECO:0000259" key="5">
    <source>
        <dbReference type="Pfam" id="PF00700"/>
    </source>
</evidence>
<comment type="similarity">
    <text evidence="1 3">Belongs to the bacterial flagellin family.</text>
</comment>
<keyword evidence="6" id="KW-0966">Cell projection</keyword>
<name>A0ABV7KAB9_9HYPH</name>
<evidence type="ECO:0000313" key="7">
    <source>
        <dbReference type="Proteomes" id="UP001595583"/>
    </source>
</evidence>
<evidence type="ECO:0000256" key="3">
    <source>
        <dbReference type="RuleBase" id="RU362073"/>
    </source>
</evidence>
<dbReference type="InterPro" id="IPR046358">
    <property type="entry name" value="Flagellin_C"/>
</dbReference>
<comment type="function">
    <text evidence="3">Flagellin is the subunit protein which polymerizes to form the filaments of bacterial flagella.</text>
</comment>
<keyword evidence="6" id="KW-0969">Cilium</keyword>
<dbReference type="PANTHER" id="PTHR42792:SF1">
    <property type="entry name" value="FLAGELLAR HOOK-ASSOCIATED PROTEIN 3"/>
    <property type="match status" value="1"/>
</dbReference>
<keyword evidence="2 3" id="KW-0975">Bacterial flagellum</keyword>
<dbReference type="InterPro" id="IPR001492">
    <property type="entry name" value="Flagellin"/>
</dbReference>
<dbReference type="InterPro" id="IPR001029">
    <property type="entry name" value="Flagellin_N"/>
</dbReference>
<feature type="domain" description="Flagellin C-terminal" evidence="5">
    <location>
        <begin position="265"/>
        <end position="347"/>
    </location>
</feature>
<dbReference type="RefSeq" id="WP_378218667.1">
    <property type="nucleotide sequence ID" value="NZ_JBHRTK010000003.1"/>
</dbReference>
<keyword evidence="6" id="KW-0282">Flagellum</keyword>
<comment type="caution">
    <text evidence="6">The sequence shown here is derived from an EMBL/GenBank/DDBJ whole genome shotgun (WGS) entry which is preliminary data.</text>
</comment>
<comment type="subcellular location">
    <subcellularLocation>
        <location evidence="3">Secreted</location>
    </subcellularLocation>
    <subcellularLocation>
        <location evidence="3">Bacterial flagellum</location>
    </subcellularLocation>
</comment>
<organism evidence="6 7">
    <name type="scientific">Aquamicrobium soli</name>
    <dbReference type="NCBI Taxonomy" id="1811518"/>
    <lineage>
        <taxon>Bacteria</taxon>
        <taxon>Pseudomonadati</taxon>
        <taxon>Pseudomonadota</taxon>
        <taxon>Alphaproteobacteria</taxon>
        <taxon>Hyphomicrobiales</taxon>
        <taxon>Phyllobacteriaceae</taxon>
        <taxon>Aquamicrobium</taxon>
    </lineage>
</organism>
<keyword evidence="7" id="KW-1185">Reference proteome</keyword>
<proteinExistence type="inferred from homology"/>
<feature type="domain" description="Flagellin N-terminal" evidence="4">
    <location>
        <begin position="7"/>
        <end position="140"/>
    </location>
</feature>
<keyword evidence="3" id="KW-0964">Secreted</keyword>
<dbReference type="EMBL" id="JBHRTK010000003">
    <property type="protein sequence ID" value="MFC3205313.1"/>
    <property type="molecule type" value="Genomic_DNA"/>
</dbReference>
<sequence length="349" mass="37162">MKTTSVSSAGLSNALRYSQMRMQVDLVKGQKEMDTGRVADLGLALGARTAQSVTFARDLDRLKTIIDSNGLVASRLTATQDALSQLSDQAQTLLSSLMSNTSGDLTNTLTGNTGKATLQALTSILNTSVNGEFLFAGTNTDVKPINDFDASGSPAKAAFDASFLAYFHFTPDDPAAATISAADMDAFLTTEIEPQFLGADWANWSNATDQPIVSRIALNETTETSVSANASGARKLAMAATMVSQLLAGNVSQEARQMLVSRALTLVGESLSDLGQTRAQTGIAQQRVADANTRMNTQIDLFNRHVLDLEGVDPYEAANRVNDLVSHIQTSFALTARIQQLSLLNFLSP</sequence>
<evidence type="ECO:0000313" key="6">
    <source>
        <dbReference type="EMBL" id="MFC3205313.1"/>
    </source>
</evidence>
<gene>
    <name evidence="6" type="ORF">ACFOHJ_03740</name>
</gene>
<dbReference type="Pfam" id="PF00700">
    <property type="entry name" value="Flagellin_C"/>
    <property type="match status" value="1"/>
</dbReference>
<reference evidence="7" key="1">
    <citation type="journal article" date="2019" name="Int. J. Syst. Evol. Microbiol.">
        <title>The Global Catalogue of Microorganisms (GCM) 10K type strain sequencing project: providing services to taxonomists for standard genome sequencing and annotation.</title>
        <authorList>
            <consortium name="The Broad Institute Genomics Platform"/>
            <consortium name="The Broad Institute Genome Sequencing Center for Infectious Disease"/>
            <person name="Wu L."/>
            <person name="Ma J."/>
        </authorList>
    </citation>
    <scope>NUCLEOTIDE SEQUENCE [LARGE SCALE GENOMIC DNA]</scope>
    <source>
        <strain evidence="7">KCTC 52165</strain>
    </source>
</reference>
<dbReference type="Proteomes" id="UP001595583">
    <property type="component" value="Unassembled WGS sequence"/>
</dbReference>
<evidence type="ECO:0000256" key="1">
    <source>
        <dbReference type="ARBA" id="ARBA00005709"/>
    </source>
</evidence>
<evidence type="ECO:0000256" key="2">
    <source>
        <dbReference type="ARBA" id="ARBA00023143"/>
    </source>
</evidence>
<dbReference type="SUPFAM" id="SSF64518">
    <property type="entry name" value="Phase 1 flagellin"/>
    <property type="match status" value="1"/>
</dbReference>
<evidence type="ECO:0000259" key="4">
    <source>
        <dbReference type="Pfam" id="PF00669"/>
    </source>
</evidence>
<dbReference type="PANTHER" id="PTHR42792">
    <property type="entry name" value="FLAGELLIN"/>
    <property type="match status" value="1"/>
</dbReference>